<gene>
    <name evidence="1" type="ORF">CBER1_06143</name>
</gene>
<accession>A0A2S6C3J7</accession>
<comment type="caution">
    <text evidence="1">The sequence shown here is derived from an EMBL/GenBank/DDBJ whole genome shotgun (WGS) entry which is preliminary data.</text>
</comment>
<dbReference type="OrthoDB" id="3646843at2759"/>
<evidence type="ECO:0000313" key="1">
    <source>
        <dbReference type="EMBL" id="PPJ54305.1"/>
    </source>
</evidence>
<sequence>MNISESYTLLVGTHLSLDWTSPEAIVFASRDDMANKGLHSGDAALLNCTLHNATYTVSFSFENGRPNVKVDALAVKNTILIKQPDTV</sequence>
<name>A0A2S6C3J7_9PEZI</name>
<dbReference type="Proteomes" id="UP000237631">
    <property type="component" value="Unassembled WGS sequence"/>
</dbReference>
<protein>
    <submittedName>
        <fullName evidence="1">Uncharacterized protein</fullName>
    </submittedName>
</protein>
<evidence type="ECO:0000313" key="2">
    <source>
        <dbReference type="Proteomes" id="UP000237631"/>
    </source>
</evidence>
<dbReference type="EMBL" id="PNEN01000567">
    <property type="protein sequence ID" value="PPJ54305.1"/>
    <property type="molecule type" value="Genomic_DNA"/>
</dbReference>
<proteinExistence type="predicted"/>
<keyword evidence="2" id="KW-1185">Reference proteome</keyword>
<reference evidence="2" key="1">
    <citation type="journal article" date="2017" name="bioRxiv">
        <title>Conservation of a gene cluster reveals novel cercosporin biosynthetic mechanisms and extends production to the genus Colletotrichum.</title>
        <authorList>
            <person name="de Jonge R."/>
            <person name="Ebert M.K."/>
            <person name="Huitt-Roehl C.R."/>
            <person name="Pal P."/>
            <person name="Suttle J.C."/>
            <person name="Spanner R.E."/>
            <person name="Neubauer J.D."/>
            <person name="Jurick W.M.II."/>
            <person name="Stott K.A."/>
            <person name="Secor G.A."/>
            <person name="Thomma B.P.H.J."/>
            <person name="Van de Peer Y."/>
            <person name="Townsend C.A."/>
            <person name="Bolton M.D."/>
        </authorList>
    </citation>
    <scope>NUCLEOTIDE SEQUENCE [LARGE SCALE GENOMIC DNA]</scope>
    <source>
        <strain evidence="2">CBS538.71</strain>
    </source>
</reference>
<organism evidence="1 2">
    <name type="scientific">Cercospora berteroae</name>
    <dbReference type="NCBI Taxonomy" id="357750"/>
    <lineage>
        <taxon>Eukaryota</taxon>
        <taxon>Fungi</taxon>
        <taxon>Dikarya</taxon>
        <taxon>Ascomycota</taxon>
        <taxon>Pezizomycotina</taxon>
        <taxon>Dothideomycetes</taxon>
        <taxon>Dothideomycetidae</taxon>
        <taxon>Mycosphaerellales</taxon>
        <taxon>Mycosphaerellaceae</taxon>
        <taxon>Cercospora</taxon>
    </lineage>
</organism>
<dbReference type="AlphaFoldDB" id="A0A2S6C3J7"/>